<reference evidence="1 2" key="1">
    <citation type="journal article" date="2015" name="Stand. Genomic Sci.">
        <title>Complete genome sequence of and proposal of Thermofilum uzonense sp. nov. a novel hyperthermophilic crenarchaeon and emended description of the genus Thermofilum.</title>
        <authorList>
            <person name="Toshchakov S.V."/>
            <person name="Korzhenkov A.A."/>
            <person name="Samarov N.I."/>
            <person name="Mazunin I.O."/>
            <person name="Mozhey O.I."/>
            <person name="Shmyr I.S."/>
            <person name="Derbikova K.S."/>
            <person name="Taranov E.A."/>
            <person name="Dominova I.N."/>
            <person name="Bonch-Osmolovskaya E.A."/>
            <person name="Patrushev M.V."/>
            <person name="Podosokorskaya O.A."/>
            <person name="Kublanov I.V."/>
        </authorList>
    </citation>
    <scope>NUCLEOTIDE SEQUENCE [LARGE SCALE GENOMIC DNA]</scope>
    <source>
        <strain evidence="1 2">1807-2</strain>
    </source>
</reference>
<evidence type="ECO:0000313" key="2">
    <source>
        <dbReference type="Proteomes" id="UP000067434"/>
    </source>
</evidence>
<proteinExistence type="predicted"/>
<organism evidence="1 2">
    <name type="scientific">Infirmifilum uzonense</name>
    <dbReference type="NCBI Taxonomy" id="1550241"/>
    <lineage>
        <taxon>Archaea</taxon>
        <taxon>Thermoproteota</taxon>
        <taxon>Thermoprotei</taxon>
        <taxon>Thermofilales</taxon>
        <taxon>Thermofilaceae</taxon>
        <taxon>Infirmifilum</taxon>
    </lineage>
</organism>
<dbReference type="EMBL" id="CP009961">
    <property type="protein sequence ID" value="AKG38575.1"/>
    <property type="molecule type" value="Genomic_DNA"/>
</dbReference>
<dbReference type="AlphaFoldDB" id="A0A0F7FIE8"/>
<dbReference type="Proteomes" id="UP000067434">
    <property type="component" value="Chromosome"/>
</dbReference>
<name>A0A0F7FIE8_9CREN</name>
<keyword evidence="2" id="KW-1185">Reference proteome</keyword>
<evidence type="ECO:0008006" key="3">
    <source>
        <dbReference type="Google" id="ProtNLM"/>
    </source>
</evidence>
<sequence length="76" mass="9010">MSRHLTVSAKIPRKVVEAMRRYGIRPGPIIRKALEEAVKRRILEEIDTRLEKFSELLDKIPDEEVARLIREDRDTR</sequence>
<evidence type="ECO:0000313" key="1">
    <source>
        <dbReference type="EMBL" id="AKG38575.1"/>
    </source>
</evidence>
<dbReference type="KEGG" id="thf:MA03_03735"/>
<dbReference type="RefSeq" id="WP_052883995.1">
    <property type="nucleotide sequence ID" value="NZ_CP009961.1"/>
</dbReference>
<dbReference type="GeneID" id="25401312"/>
<dbReference type="OrthoDB" id="46022at2157"/>
<dbReference type="HOGENOM" id="CLU_175270_1_1_2"/>
<protein>
    <recommendedName>
        <fullName evidence="3">CopG family transcriptional regulator</fullName>
    </recommendedName>
</protein>
<gene>
    <name evidence="1" type="ORF">MA03_03735</name>
</gene>
<accession>A0A0F7FIE8</accession>
<dbReference type="PATRIC" id="fig|1550241.5.peg.794"/>